<evidence type="ECO:0000313" key="3">
    <source>
        <dbReference type="EMBL" id="KAF7713255.1"/>
    </source>
</evidence>
<dbReference type="GO" id="GO:0050660">
    <property type="term" value="F:flavin adenine dinucleotide binding"/>
    <property type="evidence" value="ECO:0007669"/>
    <property type="project" value="TreeGrafter"/>
</dbReference>
<dbReference type="PRINTS" id="PR00411">
    <property type="entry name" value="PNDRDTASEI"/>
</dbReference>
<dbReference type="InterPro" id="IPR050982">
    <property type="entry name" value="Auxin_biosynth/cation_transpt"/>
</dbReference>
<gene>
    <name evidence="3" type="ORF">PECM_001362</name>
</gene>
<dbReference type="EMBL" id="WIWV01000127">
    <property type="protein sequence ID" value="KAF7713255.1"/>
    <property type="molecule type" value="Genomic_DNA"/>
</dbReference>
<name>A0A8J8VXB9_9EURO</name>
<dbReference type="Pfam" id="PF13738">
    <property type="entry name" value="Pyr_redox_3"/>
    <property type="match status" value="1"/>
</dbReference>
<dbReference type="InterPro" id="IPR032710">
    <property type="entry name" value="NTF2-like_dom_sf"/>
</dbReference>
<evidence type="ECO:0008006" key="5">
    <source>
        <dbReference type="Google" id="ProtNLM"/>
    </source>
</evidence>
<dbReference type="OrthoDB" id="74360at2759"/>
<evidence type="ECO:0000256" key="1">
    <source>
        <dbReference type="ARBA" id="ARBA00023002"/>
    </source>
</evidence>
<evidence type="ECO:0000313" key="4">
    <source>
        <dbReference type="Proteomes" id="UP000631181"/>
    </source>
</evidence>
<dbReference type="Proteomes" id="UP000631181">
    <property type="component" value="Unassembled WGS sequence"/>
</dbReference>
<comment type="caution">
    <text evidence="3">The sequence shown here is derived from an EMBL/GenBank/DDBJ whole genome shotgun (WGS) entry which is preliminary data.</text>
</comment>
<dbReference type="PANTHER" id="PTHR43539">
    <property type="entry name" value="FLAVIN-BINDING MONOOXYGENASE-LIKE PROTEIN (AFU_ORTHOLOGUE AFUA_4G09220)"/>
    <property type="match status" value="1"/>
</dbReference>
<dbReference type="GO" id="GO:0004497">
    <property type="term" value="F:monooxygenase activity"/>
    <property type="evidence" value="ECO:0007669"/>
    <property type="project" value="TreeGrafter"/>
</dbReference>
<organism evidence="3 4">
    <name type="scientific">Penicillium ucsense</name>
    <dbReference type="NCBI Taxonomy" id="2839758"/>
    <lineage>
        <taxon>Eukaryota</taxon>
        <taxon>Fungi</taxon>
        <taxon>Dikarya</taxon>
        <taxon>Ascomycota</taxon>
        <taxon>Pezizomycotina</taxon>
        <taxon>Eurotiomycetes</taxon>
        <taxon>Eurotiomycetidae</taxon>
        <taxon>Eurotiales</taxon>
        <taxon>Aspergillaceae</taxon>
        <taxon>Penicillium</taxon>
    </lineage>
</organism>
<accession>A0A8J8VXB9</accession>
<dbReference type="AlphaFoldDB" id="A0A8J8VXB9"/>
<feature type="region of interest" description="Disordered" evidence="2">
    <location>
        <begin position="1"/>
        <end position="22"/>
    </location>
</feature>
<dbReference type="Gene3D" id="3.50.50.60">
    <property type="entry name" value="FAD/NAD(P)-binding domain"/>
    <property type="match status" value="2"/>
</dbReference>
<keyword evidence="4" id="KW-1185">Reference proteome</keyword>
<reference evidence="3" key="1">
    <citation type="journal article" date="2020" name="Front. Microbiol.">
        <title>Gene regulatory networks of Penicillium echinulatum 2HH and Penicillium oxalicum 114-2 inferred by a computational biology approach.</title>
        <authorList>
            <person name="Lenz A.R."/>
            <person name="Galan-Vasquez E."/>
            <person name="Balbinot E."/>
            <person name="De Abreu F.P."/>
            <person name="De Oliveira N.S."/>
            <person name="Da Rosa L.O."/>
            <person name="De Avila E Silva S."/>
            <person name="Camassola M."/>
            <person name="Dillon A.J.P."/>
            <person name="Perez-Rueda E."/>
        </authorList>
    </citation>
    <scope>NUCLEOTIDE SEQUENCE</scope>
    <source>
        <strain evidence="3">S1M29</strain>
    </source>
</reference>
<protein>
    <recommendedName>
        <fullName evidence="5">FAD/NAD(P)-binding domain-containing protein</fullName>
    </recommendedName>
</protein>
<evidence type="ECO:0000256" key="2">
    <source>
        <dbReference type="SAM" id="MobiDB-lite"/>
    </source>
</evidence>
<dbReference type="PANTHER" id="PTHR43539:SF68">
    <property type="entry name" value="FLAVIN-BINDING MONOOXYGENASE-LIKE PROTEIN (AFU_ORTHOLOGUE AFUA_4G09220)"/>
    <property type="match status" value="1"/>
</dbReference>
<dbReference type="InterPro" id="IPR036188">
    <property type="entry name" value="FAD/NAD-bd_sf"/>
</dbReference>
<proteinExistence type="predicted"/>
<sequence length="626" mass="69745">MGSHGPDQLNIPSRERVEPGSYNIPLGKFPETAIKAADNPDQLATEIIDRLNKASDQKDSSAIAQLFLPDGYWRDHLCLSWDFRTVKGNDAIAKLITGCSSSIKIEIDRSSTFKAPHNGPIDALGDVHGVEFFIKVTTGVGKGHGVARLSQEGNEWKIFTLSTTLLELTGHEEKTNGCRPLGVKHGVQQGRQNWQDRRIAEQEYKDKEPAVLIIGAGQGGLTAAARLKMLGLDALIIDQEERVGDNWRRRYHQLVLHDPVWYDHLPYMSFPANWPVFTPKDKLAEFFESYVKLMELNVWTRTDLKSASYDERQKQWTIVVERQLADGAVDSRTFHPHHIIQATGHSGKKNMPEFKGMDTFQGDLLCHSSEFQGAKPESRGKKAVVVGSCNSGHDIAQDFVEKGYDVTMVQRSSTCVVSSDSIVNIGLAGLYEENGPLTDDADAYLWSIPPELFKTQQVKITEKMNKNDANTLAGLAKAGFMVDKGPMDAGLLMKYLQRGGGYYIDVGGSQLIADGKIKIKHGQEITEVLPHGLRFADGTELQADEIVFATGYQNMRSQARVIFGDEIADRLGDVWGLDAEGEIRTMWRRSGYPGFWFMGGNLAMCRYYSRLLALQIKALEERIASY</sequence>
<dbReference type="SUPFAM" id="SSF51905">
    <property type="entry name" value="FAD/NAD(P)-binding domain"/>
    <property type="match status" value="1"/>
</dbReference>
<dbReference type="SUPFAM" id="SSF54427">
    <property type="entry name" value="NTF2-like"/>
    <property type="match status" value="1"/>
</dbReference>
<keyword evidence="1" id="KW-0560">Oxidoreductase</keyword>